<dbReference type="InterPro" id="IPR015500">
    <property type="entry name" value="Peptidase_S8_subtilisin-rel"/>
</dbReference>
<comment type="similarity">
    <text evidence="1 5 7 8">Belongs to the peptidase S8 family.</text>
</comment>
<feature type="signal peptide" evidence="9">
    <location>
        <begin position="1"/>
        <end position="22"/>
    </location>
</feature>
<name>A0A9X6Y720_BACTU</name>
<evidence type="ECO:0000256" key="5">
    <source>
        <dbReference type="PIRNR" id="PIRNR037875"/>
    </source>
</evidence>
<evidence type="ECO:0000259" key="10">
    <source>
        <dbReference type="Pfam" id="PF00082"/>
    </source>
</evidence>
<dbReference type="GO" id="GO:0004252">
    <property type="term" value="F:serine-type endopeptidase activity"/>
    <property type="evidence" value="ECO:0007669"/>
    <property type="project" value="UniProtKB-UniRule"/>
</dbReference>
<dbReference type="PROSITE" id="PS00136">
    <property type="entry name" value="SUBTILASE_ASP"/>
    <property type="match status" value="1"/>
</dbReference>
<keyword evidence="5" id="KW-0865">Zymogen</keyword>
<dbReference type="PIRSF" id="PIRSF037875">
    <property type="entry name" value="Peptidase_S8_lp"/>
    <property type="match status" value="1"/>
</dbReference>
<evidence type="ECO:0000313" key="14">
    <source>
        <dbReference type="Proteomes" id="UP000220702"/>
    </source>
</evidence>
<organism evidence="12 14">
    <name type="scientific">Bacillus thuringiensis</name>
    <dbReference type="NCBI Taxonomy" id="1428"/>
    <lineage>
        <taxon>Bacteria</taxon>
        <taxon>Bacillati</taxon>
        <taxon>Bacillota</taxon>
        <taxon>Bacilli</taxon>
        <taxon>Bacillales</taxon>
        <taxon>Bacillaceae</taxon>
        <taxon>Bacillus</taxon>
        <taxon>Bacillus cereus group</taxon>
    </lineage>
</organism>
<evidence type="ECO:0000256" key="6">
    <source>
        <dbReference type="PIRSR" id="PIRSR037875-50"/>
    </source>
</evidence>
<feature type="domain" description="Peptidase S8/S53" evidence="10">
    <location>
        <begin position="144"/>
        <end position="443"/>
    </location>
</feature>
<dbReference type="AlphaFoldDB" id="A0A9X6Y720"/>
<evidence type="ECO:0000313" key="12">
    <source>
        <dbReference type="EMBL" id="PEA85788.1"/>
    </source>
</evidence>
<protein>
    <recommendedName>
        <fullName evidence="5">Leader peptide-processing serine protease</fullName>
        <ecNumber evidence="5">3.4.21.-</ecNumber>
    </recommendedName>
</protein>
<dbReference type="InterPro" id="IPR050131">
    <property type="entry name" value="Peptidase_S8_subtilisin-like"/>
</dbReference>
<proteinExistence type="inferred from homology"/>
<accession>A0A9X6Y720</accession>
<comment type="pathway">
    <text evidence="5">Antibiotic biosynthesis.</text>
</comment>
<dbReference type="InterPro" id="IPR000209">
    <property type="entry name" value="Peptidase_S8/S53_dom"/>
</dbReference>
<dbReference type="InterPro" id="IPR023828">
    <property type="entry name" value="Peptidase_S8_Ser-AS"/>
</dbReference>
<dbReference type="PROSITE" id="PS00138">
    <property type="entry name" value="SUBTILASE_SER"/>
    <property type="match status" value="1"/>
</dbReference>
<keyword evidence="3 5" id="KW-0378">Hydrolase</keyword>
<dbReference type="Pfam" id="PF00082">
    <property type="entry name" value="Peptidase_S8"/>
    <property type="match status" value="1"/>
</dbReference>
<dbReference type="CDD" id="cd07482">
    <property type="entry name" value="Peptidases_S8_Lantibiotic_specific_protease"/>
    <property type="match status" value="1"/>
</dbReference>
<feature type="active site" description="Charge relay system" evidence="6 7">
    <location>
        <position position="152"/>
    </location>
</feature>
<evidence type="ECO:0000256" key="1">
    <source>
        <dbReference type="ARBA" id="ARBA00011073"/>
    </source>
</evidence>
<evidence type="ECO:0000256" key="2">
    <source>
        <dbReference type="ARBA" id="ARBA00022670"/>
    </source>
</evidence>
<evidence type="ECO:0000256" key="8">
    <source>
        <dbReference type="RuleBase" id="RU003355"/>
    </source>
</evidence>
<dbReference type="PROSITE" id="PS51892">
    <property type="entry name" value="SUBTILASE"/>
    <property type="match status" value="1"/>
</dbReference>
<evidence type="ECO:0000256" key="4">
    <source>
        <dbReference type="ARBA" id="ARBA00022825"/>
    </source>
</evidence>
<reference evidence="12 14" key="2">
    <citation type="submission" date="2017-09" db="EMBL/GenBank/DDBJ databases">
        <title>Large-scale bioinformatics analysis of Bacillus genomes uncovers conserved roles of natural products in bacterial physiology.</title>
        <authorList>
            <consortium name="Agbiome Team Llc"/>
            <person name="Bleich R.M."/>
            <person name="Grubbs K.J."/>
            <person name="Santa Maria K.C."/>
            <person name="Allen S.E."/>
            <person name="Farag S."/>
            <person name="Shank E.A."/>
            <person name="Bowers A."/>
        </authorList>
    </citation>
    <scope>NUCLEOTIDE SEQUENCE [LARGE SCALE GENOMIC DNA]</scope>
    <source>
        <strain evidence="12 14">AFS089089</strain>
    </source>
</reference>
<dbReference type="EMBL" id="MSTN01000008">
    <property type="protein sequence ID" value="OPD49383.1"/>
    <property type="molecule type" value="Genomic_DNA"/>
</dbReference>
<reference evidence="11 13" key="1">
    <citation type="submission" date="2017-01" db="EMBL/GenBank/DDBJ databases">
        <title>Draft Genome Sequence of Bacillus thuringiensis DNG9.</title>
        <authorList>
            <person name="Rosana A.R."/>
            <person name="Daas M.S."/>
            <person name="Acedo J.Z."/>
            <person name="Case R.J."/>
            <person name="Vederas J.C."/>
            <person name="Nateche F."/>
            <person name="Kebbouche-Gana S."/>
        </authorList>
    </citation>
    <scope>NUCLEOTIDE SEQUENCE [LARGE SCALE GENOMIC DNA]</scope>
    <source>
        <strain evidence="11 13">DNG9</strain>
    </source>
</reference>
<dbReference type="EC" id="3.4.21.-" evidence="5"/>
<dbReference type="InterPro" id="IPR036852">
    <property type="entry name" value="Peptidase_S8/S53_dom_sf"/>
</dbReference>
<dbReference type="PANTHER" id="PTHR43806">
    <property type="entry name" value="PEPTIDASE S8"/>
    <property type="match status" value="1"/>
</dbReference>
<dbReference type="Proteomes" id="UP000220702">
    <property type="component" value="Unassembled WGS sequence"/>
</dbReference>
<keyword evidence="5 9" id="KW-0732">Signal</keyword>
<dbReference type="PRINTS" id="PR01779">
    <property type="entry name" value="LANTIPROCESS"/>
</dbReference>
<dbReference type="RefSeq" id="WP_000720068.1">
    <property type="nucleotide sequence ID" value="NZ_MSTN01000008.1"/>
</dbReference>
<keyword evidence="4 5" id="KW-0720">Serine protease</keyword>
<keyword evidence="2 5" id="KW-0645">Protease</keyword>
<comment type="caution">
    <text evidence="12">The sequence shown here is derived from an EMBL/GenBank/DDBJ whole genome shotgun (WGS) entry which is preliminary data.</text>
</comment>
<dbReference type="Gene3D" id="3.40.50.200">
    <property type="entry name" value="Peptidase S8/S53 domain"/>
    <property type="match status" value="1"/>
</dbReference>
<sequence>MKKIIFLIAIFFAIIGSSFVQGSTTFAQADNHIYYTVLLKEGDNTDNFINNLKQNNNIVDITYTVPEIGLIQIQADKKKIEEIKQDPLVEEVNQSIGIVNSRQISNDVTKLQMEPNKPSVWDLQWDVREVTHDGKSYEEFTGTHNVVVGIIDSGIDVNHPDLAKNILSGSKNLVPKGGYRGMEESETGDINYLDDKRGHGTHTAGLIAANGLMKGVAPGIGVRAYRVFGGKSAEPIWIAKAIIEAAKDDVDVINLSLGSYLVDGTIYSKEGASKKEAAEIKAYKKAIKYAKKQGSVVVAAAGNDGIDVTNYQMMDKLIKERLLQDDLTYKGMGLDVPASLSNVITVGSTGPTQELSLFSNYGLGFSDVTAPGGDLRLFNKFGSDAYMKEGWFRKEQVISTRPRGGYYYGAGTSTAAPKVSGALALIIDKYKFKNSPNEATRELYKYGVNKTPLDALFFGKGKLDIYNAINH</sequence>
<feature type="chain" id="PRO_5040736099" description="Leader peptide-processing serine protease" evidence="9">
    <location>
        <begin position="23"/>
        <end position="471"/>
    </location>
</feature>
<dbReference type="EMBL" id="NVNL01000141">
    <property type="protein sequence ID" value="PEA85788.1"/>
    <property type="molecule type" value="Genomic_DNA"/>
</dbReference>
<dbReference type="SUPFAM" id="SSF52743">
    <property type="entry name" value="Subtilisin-like"/>
    <property type="match status" value="1"/>
</dbReference>
<evidence type="ECO:0000313" key="11">
    <source>
        <dbReference type="EMBL" id="OPD49383.1"/>
    </source>
</evidence>
<feature type="active site" description="Charge relay system" evidence="6 7">
    <location>
        <position position="199"/>
    </location>
</feature>
<dbReference type="InterPro" id="IPR008357">
    <property type="entry name" value="Lanit_process"/>
</dbReference>
<evidence type="ECO:0000313" key="13">
    <source>
        <dbReference type="Proteomes" id="UP000190187"/>
    </source>
</evidence>
<gene>
    <name evidence="11" type="ORF">BVF97_20435</name>
    <name evidence="12" type="ORF">CON71_33680</name>
</gene>
<evidence type="ECO:0000256" key="7">
    <source>
        <dbReference type="PROSITE-ProRule" id="PRU01240"/>
    </source>
</evidence>
<evidence type="ECO:0000256" key="3">
    <source>
        <dbReference type="ARBA" id="ARBA00022801"/>
    </source>
</evidence>
<feature type="active site" description="Charge relay system" evidence="6 7">
    <location>
        <position position="413"/>
    </location>
</feature>
<dbReference type="GO" id="GO:0006508">
    <property type="term" value="P:proteolysis"/>
    <property type="evidence" value="ECO:0007669"/>
    <property type="project" value="UniProtKB-KW"/>
</dbReference>
<dbReference type="InterPro" id="IPR023827">
    <property type="entry name" value="Peptidase_S8_Asp-AS"/>
</dbReference>
<evidence type="ECO:0000256" key="9">
    <source>
        <dbReference type="SAM" id="SignalP"/>
    </source>
</evidence>
<dbReference type="PANTHER" id="PTHR43806:SF11">
    <property type="entry name" value="CEREVISIN-RELATED"/>
    <property type="match status" value="1"/>
</dbReference>
<dbReference type="PRINTS" id="PR00723">
    <property type="entry name" value="SUBTILISIN"/>
</dbReference>
<dbReference type="Proteomes" id="UP000190187">
    <property type="component" value="Unassembled WGS sequence"/>
</dbReference>